<sequence>MERSVKRLMEDREKRREENIKKYIEQLTHESTPYRLRAVEALGACADPRAVDPLVTALNDPENEVRWVVTQALGKLRDDRAVEPLLPLLTEPDRWARRGAAWALGEIGDPRAVEPLLPLLVDEKKDVRVVVADALGKLSDVRVTGILSDALDIEEEPEVRTAIRRALREITGEMWF</sequence>
<dbReference type="SUPFAM" id="SSF48371">
    <property type="entry name" value="ARM repeat"/>
    <property type="match status" value="1"/>
</dbReference>
<accession>A0A8T7H517</accession>
<dbReference type="GO" id="GO:0016491">
    <property type="term" value="F:oxidoreductase activity"/>
    <property type="evidence" value="ECO:0007669"/>
    <property type="project" value="TreeGrafter"/>
</dbReference>
<protein>
    <submittedName>
        <fullName evidence="1">HEAT repeat domain-containing protein</fullName>
    </submittedName>
</protein>
<dbReference type="Pfam" id="PF03130">
    <property type="entry name" value="HEAT_PBS"/>
    <property type="match status" value="1"/>
</dbReference>
<dbReference type="Gene3D" id="1.25.10.10">
    <property type="entry name" value="Leucine-rich Repeat Variant"/>
    <property type="match status" value="1"/>
</dbReference>
<dbReference type="PANTHER" id="PTHR12697">
    <property type="entry name" value="PBS LYASE HEAT-LIKE PROTEIN"/>
    <property type="match status" value="1"/>
</dbReference>
<dbReference type="Proteomes" id="UP000737555">
    <property type="component" value="Unassembled WGS sequence"/>
</dbReference>
<evidence type="ECO:0000313" key="2">
    <source>
        <dbReference type="Proteomes" id="UP000737555"/>
    </source>
</evidence>
<dbReference type="Pfam" id="PF13646">
    <property type="entry name" value="HEAT_2"/>
    <property type="match status" value="1"/>
</dbReference>
<evidence type="ECO:0000313" key="1">
    <source>
        <dbReference type="EMBL" id="NQS77715.1"/>
    </source>
</evidence>
<dbReference type="InterPro" id="IPR016024">
    <property type="entry name" value="ARM-type_fold"/>
</dbReference>
<proteinExistence type="predicted"/>
<organism evidence="1 2">
    <name type="scientific">Methanoculleus bourgensis</name>
    <dbReference type="NCBI Taxonomy" id="83986"/>
    <lineage>
        <taxon>Archaea</taxon>
        <taxon>Methanobacteriati</taxon>
        <taxon>Methanobacteriota</taxon>
        <taxon>Stenosarchaea group</taxon>
        <taxon>Methanomicrobia</taxon>
        <taxon>Methanomicrobiales</taxon>
        <taxon>Methanomicrobiaceae</taxon>
        <taxon>Methanoculleus</taxon>
    </lineage>
</organism>
<dbReference type="InterPro" id="IPR004155">
    <property type="entry name" value="PBS_lyase_HEAT"/>
</dbReference>
<name>A0A8T7H517_9EURY</name>
<dbReference type="AlphaFoldDB" id="A0A8T7H517"/>
<dbReference type="SMART" id="SM00567">
    <property type="entry name" value="EZ_HEAT"/>
    <property type="match status" value="4"/>
</dbReference>
<dbReference type="PANTHER" id="PTHR12697:SF5">
    <property type="entry name" value="DEOXYHYPUSINE HYDROXYLASE"/>
    <property type="match status" value="1"/>
</dbReference>
<reference evidence="1" key="1">
    <citation type="submission" date="2020-05" db="EMBL/GenBank/DDBJ databases">
        <title>The first insight into the ecology of ammonia-tolerant syntrophic propionate oxidizing bacteria.</title>
        <authorList>
            <person name="Singh A."/>
            <person name="Schnurer A."/>
            <person name="Westerholm M."/>
        </authorList>
    </citation>
    <scope>NUCLEOTIDE SEQUENCE</scope>
    <source>
        <strain evidence="1">MAG54</strain>
    </source>
</reference>
<gene>
    <name evidence="1" type="ORF">HQQ74_03175</name>
</gene>
<comment type="caution">
    <text evidence="1">The sequence shown here is derived from an EMBL/GenBank/DDBJ whole genome shotgun (WGS) entry which is preliminary data.</text>
</comment>
<dbReference type="EMBL" id="JABMJE010000027">
    <property type="protein sequence ID" value="NQS77715.1"/>
    <property type="molecule type" value="Genomic_DNA"/>
</dbReference>
<dbReference type="InterPro" id="IPR011989">
    <property type="entry name" value="ARM-like"/>
</dbReference>